<organism evidence="3 4">
    <name type="scientific">Ficus carica</name>
    <name type="common">Common fig</name>
    <dbReference type="NCBI Taxonomy" id="3494"/>
    <lineage>
        <taxon>Eukaryota</taxon>
        <taxon>Viridiplantae</taxon>
        <taxon>Streptophyta</taxon>
        <taxon>Embryophyta</taxon>
        <taxon>Tracheophyta</taxon>
        <taxon>Spermatophyta</taxon>
        <taxon>Magnoliopsida</taxon>
        <taxon>eudicotyledons</taxon>
        <taxon>Gunneridae</taxon>
        <taxon>Pentapetalae</taxon>
        <taxon>rosids</taxon>
        <taxon>fabids</taxon>
        <taxon>Rosales</taxon>
        <taxon>Moraceae</taxon>
        <taxon>Ficeae</taxon>
        <taxon>Ficus</taxon>
    </lineage>
</organism>
<evidence type="ECO:0000313" key="3">
    <source>
        <dbReference type="EMBL" id="GMN56615.1"/>
    </source>
</evidence>
<comment type="caution">
    <text evidence="3">The sequence shown here is derived from an EMBL/GenBank/DDBJ whole genome shotgun (WGS) entry which is preliminary data.</text>
</comment>
<dbReference type="InterPro" id="IPR034568">
    <property type="entry name" value="MED30"/>
</dbReference>
<dbReference type="PANTHER" id="PTHR36406">
    <property type="entry name" value="MEDIATOR OF RNA POLYMERASE II TRANSCRIPTION SUBUNIT 30"/>
    <property type="match status" value="1"/>
</dbReference>
<dbReference type="Proteomes" id="UP001187192">
    <property type="component" value="Unassembled WGS sequence"/>
</dbReference>
<accession>A0AA88API5</accession>
<keyword evidence="4" id="KW-1185">Reference proteome</keyword>
<feature type="coiled-coil region" evidence="1">
    <location>
        <begin position="155"/>
        <end position="182"/>
    </location>
</feature>
<name>A0AA88API5_FICCA</name>
<gene>
    <name evidence="3" type="ORF">TIFTF001_025730</name>
</gene>
<dbReference type="PANTHER" id="PTHR36406:SF2">
    <property type="entry name" value="MEDIATOR OF RNA POLYMERASE II TRANSCRIPTION SUBUNIT 30"/>
    <property type="match status" value="1"/>
</dbReference>
<dbReference type="AlphaFoldDB" id="A0AA88API5"/>
<reference evidence="3" key="1">
    <citation type="submission" date="2023-07" db="EMBL/GenBank/DDBJ databases">
        <title>draft genome sequence of fig (Ficus carica).</title>
        <authorList>
            <person name="Takahashi T."/>
            <person name="Nishimura K."/>
        </authorList>
    </citation>
    <scope>NUCLEOTIDE SEQUENCE</scope>
</reference>
<feature type="compositionally biased region" description="Low complexity" evidence="2">
    <location>
        <begin position="55"/>
        <end position="71"/>
    </location>
</feature>
<keyword evidence="1" id="KW-0175">Coiled coil</keyword>
<proteinExistence type="predicted"/>
<dbReference type="GO" id="GO:0016592">
    <property type="term" value="C:mediator complex"/>
    <property type="evidence" value="ECO:0007669"/>
    <property type="project" value="InterPro"/>
</dbReference>
<sequence length="206" mass="21377">MEEKGVNSMTILSPKTTQELAMEGQKHLEDTIESAFQILSSMNDELCNPALWSTTTTATSSSSPSSTAASANGLSSHSNGLANGDASASDAAAAAAHHHADLGGGAGGAAGGALGEAQFRYKNAVASLRAVLAAIPNSQRGRAFETGTTPTSSASQAEQVEVEKLEERASNLRKELANKNAYLKLLIDQLRELITDISTWQSPCSV</sequence>
<evidence type="ECO:0000256" key="1">
    <source>
        <dbReference type="SAM" id="Coils"/>
    </source>
</evidence>
<evidence type="ECO:0000313" key="4">
    <source>
        <dbReference type="Proteomes" id="UP001187192"/>
    </source>
</evidence>
<dbReference type="EMBL" id="BTGU01000064">
    <property type="protein sequence ID" value="GMN56615.1"/>
    <property type="molecule type" value="Genomic_DNA"/>
</dbReference>
<feature type="region of interest" description="Disordered" evidence="2">
    <location>
        <begin position="55"/>
        <end position="75"/>
    </location>
</feature>
<protein>
    <recommendedName>
        <fullName evidence="5">Mediator of RNA polymerase II transcription subunit 30</fullName>
    </recommendedName>
</protein>
<evidence type="ECO:0000256" key="2">
    <source>
        <dbReference type="SAM" id="MobiDB-lite"/>
    </source>
</evidence>
<evidence type="ECO:0008006" key="5">
    <source>
        <dbReference type="Google" id="ProtNLM"/>
    </source>
</evidence>